<evidence type="ECO:0000256" key="1">
    <source>
        <dbReference type="ARBA" id="ARBA00004123"/>
    </source>
</evidence>
<keyword evidence="10" id="KW-0010">Activator</keyword>
<evidence type="ECO:0000256" key="10">
    <source>
        <dbReference type="ARBA" id="ARBA00023159"/>
    </source>
</evidence>
<comment type="subunit">
    <text evidence="4">Component of the EKC/KEOPS complex composed of at least BUD32, CGI121, GON7, KAE1 and PCC1; the whole complex dimerizes.</text>
</comment>
<evidence type="ECO:0000256" key="9">
    <source>
        <dbReference type="ARBA" id="ARBA00023015"/>
    </source>
</evidence>
<dbReference type="Pfam" id="PF08738">
    <property type="entry name" value="Gon7"/>
    <property type="match status" value="1"/>
</dbReference>
<dbReference type="GO" id="GO:0008033">
    <property type="term" value="P:tRNA processing"/>
    <property type="evidence" value="ECO:0007669"/>
    <property type="project" value="UniProtKB-KW"/>
</dbReference>
<protein>
    <recommendedName>
        <fullName evidence="5">EKC/KEOPS complex subunit GON7</fullName>
    </recommendedName>
</protein>
<evidence type="ECO:0000256" key="4">
    <source>
        <dbReference type="ARBA" id="ARBA00011534"/>
    </source>
</evidence>
<gene>
    <name evidence="15" type="ORF">L249_0333</name>
</gene>
<evidence type="ECO:0000256" key="12">
    <source>
        <dbReference type="ARBA" id="ARBA00023242"/>
    </source>
</evidence>
<dbReference type="AlphaFoldDB" id="A0A367LDS3"/>
<feature type="compositionally biased region" description="Acidic residues" evidence="14">
    <location>
        <begin position="82"/>
        <end position="97"/>
    </location>
</feature>
<name>A0A367LDS3_9HYPO</name>
<feature type="compositionally biased region" description="Basic and acidic residues" evidence="14">
    <location>
        <begin position="61"/>
        <end position="74"/>
    </location>
</feature>
<comment type="function">
    <text evidence="13">Component of the EKC/KEOPS complex that is required for the formation of a threonylcarbamoyl group on adenosine at position 37 (t(6)A37) in tRNAs that read codons beginning with adenine. The complex is probably involved in the transfer of the threonylcarbamoyl moiety of threonylcarbamoyl-AMP (TC-AMP) to the N6 group of A37. GON7 likely plays a supporting role to the catalytic subunit KAE1 in the complex. The EKC/KEOPS complex also promotes both telomere uncapping and telomere elongation. The complex is required for efficient recruitment of transcriptional coactivators.</text>
</comment>
<dbReference type="GO" id="GO:0005634">
    <property type="term" value="C:nucleus"/>
    <property type="evidence" value="ECO:0007669"/>
    <property type="project" value="UniProtKB-SubCell"/>
</dbReference>
<keyword evidence="9" id="KW-0805">Transcription regulation</keyword>
<feature type="region of interest" description="Disordered" evidence="14">
    <location>
        <begin position="61"/>
        <end position="97"/>
    </location>
</feature>
<keyword evidence="12" id="KW-0539">Nucleus</keyword>
<keyword evidence="7" id="KW-0819">tRNA processing</keyword>
<evidence type="ECO:0000256" key="7">
    <source>
        <dbReference type="ARBA" id="ARBA00022694"/>
    </source>
</evidence>
<dbReference type="EMBL" id="LKCN02000007">
    <property type="protein sequence ID" value="RCI12566.1"/>
    <property type="molecule type" value="Genomic_DNA"/>
</dbReference>
<keyword evidence="6" id="KW-0158">Chromosome</keyword>
<dbReference type="Proteomes" id="UP000253664">
    <property type="component" value="Unassembled WGS sequence"/>
</dbReference>
<accession>A0A367LDS3</accession>
<evidence type="ECO:0000313" key="16">
    <source>
        <dbReference type="Proteomes" id="UP000253664"/>
    </source>
</evidence>
<reference evidence="15 16" key="1">
    <citation type="journal article" date="2015" name="BMC Genomics">
        <title>Insights from the genome of Ophiocordyceps polyrhachis-furcata to pathogenicity and host specificity in insect fungi.</title>
        <authorList>
            <person name="Wichadakul D."/>
            <person name="Kobmoo N."/>
            <person name="Ingsriswang S."/>
            <person name="Tangphatsornruang S."/>
            <person name="Chantasingh D."/>
            <person name="Luangsa-ard J.J."/>
            <person name="Eurwilaichitr L."/>
        </authorList>
    </citation>
    <scope>NUCLEOTIDE SEQUENCE [LARGE SCALE GENOMIC DNA]</scope>
    <source>
        <strain evidence="15 16">BCC 54312</strain>
    </source>
</reference>
<comment type="subcellular location">
    <subcellularLocation>
        <location evidence="2">Chromosome</location>
        <location evidence="2">Telomere</location>
    </subcellularLocation>
    <subcellularLocation>
        <location evidence="1">Nucleus</location>
    </subcellularLocation>
</comment>
<keyword evidence="16" id="KW-1185">Reference proteome</keyword>
<dbReference type="InterPro" id="IPR014849">
    <property type="entry name" value="EKC/KEOPS_Gon7"/>
</dbReference>
<sequence>MADSRDLTLKAVYKSATNESFSVVRHITAPLSDAVAEKVRCLETLRNAVDETQALVNKELTTRMEEDKAREAHSSTKLGVDEDKEEDNYGEDVQDEE</sequence>
<evidence type="ECO:0000256" key="3">
    <source>
        <dbReference type="ARBA" id="ARBA00008529"/>
    </source>
</evidence>
<evidence type="ECO:0000313" key="15">
    <source>
        <dbReference type="EMBL" id="RCI12566.1"/>
    </source>
</evidence>
<keyword evidence="8" id="KW-0779">Telomere</keyword>
<evidence type="ECO:0000256" key="2">
    <source>
        <dbReference type="ARBA" id="ARBA00004574"/>
    </source>
</evidence>
<evidence type="ECO:0000256" key="6">
    <source>
        <dbReference type="ARBA" id="ARBA00022454"/>
    </source>
</evidence>
<evidence type="ECO:0000256" key="11">
    <source>
        <dbReference type="ARBA" id="ARBA00023163"/>
    </source>
</evidence>
<comment type="similarity">
    <text evidence="3">Belongs to the GON7 family.</text>
</comment>
<proteinExistence type="inferred from homology"/>
<comment type="caution">
    <text evidence="15">The sequence shown here is derived from an EMBL/GenBank/DDBJ whole genome shotgun (WGS) entry which is preliminary data.</text>
</comment>
<evidence type="ECO:0000256" key="14">
    <source>
        <dbReference type="SAM" id="MobiDB-lite"/>
    </source>
</evidence>
<evidence type="ECO:0000256" key="8">
    <source>
        <dbReference type="ARBA" id="ARBA00022895"/>
    </source>
</evidence>
<evidence type="ECO:0000256" key="5">
    <source>
        <dbReference type="ARBA" id="ARBA00019746"/>
    </source>
</evidence>
<dbReference type="GO" id="GO:0000781">
    <property type="term" value="C:chromosome, telomeric region"/>
    <property type="evidence" value="ECO:0007669"/>
    <property type="project" value="UniProtKB-SubCell"/>
</dbReference>
<dbReference type="OrthoDB" id="2288868at2759"/>
<keyword evidence="11" id="KW-0804">Transcription</keyword>
<organism evidence="15 16">
    <name type="scientific">Ophiocordyceps polyrhachis-furcata BCC 54312</name>
    <dbReference type="NCBI Taxonomy" id="1330021"/>
    <lineage>
        <taxon>Eukaryota</taxon>
        <taxon>Fungi</taxon>
        <taxon>Dikarya</taxon>
        <taxon>Ascomycota</taxon>
        <taxon>Pezizomycotina</taxon>
        <taxon>Sordariomycetes</taxon>
        <taxon>Hypocreomycetidae</taxon>
        <taxon>Hypocreales</taxon>
        <taxon>Ophiocordycipitaceae</taxon>
        <taxon>Ophiocordyceps</taxon>
    </lineage>
</organism>
<evidence type="ECO:0000256" key="13">
    <source>
        <dbReference type="ARBA" id="ARBA00025393"/>
    </source>
</evidence>